<dbReference type="Gene3D" id="3.90.1750.20">
    <property type="entry name" value="Putative Large Serine Recombinase, Chain B, Domain 2"/>
    <property type="match status" value="1"/>
</dbReference>
<dbReference type="PANTHER" id="PTHR30461:SF23">
    <property type="entry name" value="DNA RECOMBINASE-RELATED"/>
    <property type="match status" value="1"/>
</dbReference>
<feature type="domain" description="Resolvase/invertase-type recombinase catalytic" evidence="1">
    <location>
        <begin position="2"/>
        <end position="151"/>
    </location>
</feature>
<dbReference type="EMBL" id="MEZX01000003">
    <property type="protein sequence ID" value="OGD64333.1"/>
    <property type="molecule type" value="Genomic_DNA"/>
</dbReference>
<dbReference type="Pfam" id="PF13408">
    <property type="entry name" value="Zn_ribbon_recom"/>
    <property type="match status" value="1"/>
</dbReference>
<dbReference type="InterPro" id="IPR036162">
    <property type="entry name" value="Resolvase-like_N_sf"/>
</dbReference>
<dbReference type="InterPro" id="IPR038109">
    <property type="entry name" value="DNA_bind_recomb_sf"/>
</dbReference>
<name>A0A1F5EAE7_9BACT</name>
<organism evidence="3 4">
    <name type="scientific">Candidatus Berkelbacteria bacterium RIFCSPLOWO2_01_FULL_50_28</name>
    <dbReference type="NCBI Taxonomy" id="1797471"/>
    <lineage>
        <taxon>Bacteria</taxon>
        <taxon>Candidatus Berkelbacteria</taxon>
    </lineage>
</organism>
<dbReference type="InterPro" id="IPR050639">
    <property type="entry name" value="SSR_resolvase"/>
</dbReference>
<reference evidence="3 4" key="1">
    <citation type="journal article" date="2016" name="Nat. Commun.">
        <title>Thousands of microbial genomes shed light on interconnected biogeochemical processes in an aquifer system.</title>
        <authorList>
            <person name="Anantharaman K."/>
            <person name="Brown C.T."/>
            <person name="Hug L.A."/>
            <person name="Sharon I."/>
            <person name="Castelle C.J."/>
            <person name="Probst A.J."/>
            <person name="Thomas B.C."/>
            <person name="Singh A."/>
            <person name="Wilkins M.J."/>
            <person name="Karaoz U."/>
            <person name="Brodie E.L."/>
            <person name="Williams K.H."/>
            <person name="Hubbard S.S."/>
            <person name="Banfield J.F."/>
        </authorList>
    </citation>
    <scope>NUCLEOTIDE SEQUENCE [LARGE SCALE GENOMIC DNA]</scope>
</reference>
<dbReference type="PROSITE" id="PS51736">
    <property type="entry name" value="RECOMBINASES_3"/>
    <property type="match status" value="1"/>
</dbReference>
<evidence type="ECO:0008006" key="5">
    <source>
        <dbReference type="Google" id="ProtNLM"/>
    </source>
</evidence>
<dbReference type="SMART" id="SM00857">
    <property type="entry name" value="Resolvase"/>
    <property type="match status" value="1"/>
</dbReference>
<sequence>MKTVVLARVSTHDQEEGHSIAAQKERLLMACRSRGYDNPKVFEIIESSTRGERKDFNLMIDYIKAQKERVILVADAVDRVQRSFKESVMLDELVRAGKVEILFLRENLVISDKATSSQFMLWDFAVIGAKSYVQQLSDNVKRSLDYKVRNGQWIAKAPLGYRNERDPETHKSVIVLDKERDYSIKKAFELYATGSYSIMAITQQLKELGLTNNKPPHKPITNSQVHRMLQNPFYYGKMEIKGELHEHIHPVIIDEWLFVKCQQVRQGWHKKPFKYAGKPYVFRGLVKCAYCGCAISSDRKKDKYTYLTCTKHKGNCGAVRLREEELLTQVSGVLKRLVIPQDVLADLKDRLRESHQAKIDYHTTALESLNKLYDGFQKQLDNLLDLRISERITTDEYDKKAEELKQKQYEIDVKLRQYSKADESFGTTVSTLLDVTSRAYSIFESSKDERKRQIINFLFSNLTLEGKKLNFNLKAPFDAVLVASSHSNWLWGWDSNPRPIDYT</sequence>
<dbReference type="InterPro" id="IPR006119">
    <property type="entry name" value="Resolv_N"/>
</dbReference>
<dbReference type="InterPro" id="IPR011109">
    <property type="entry name" value="DNA_bind_recombinase_dom"/>
</dbReference>
<dbReference type="Pfam" id="PF00239">
    <property type="entry name" value="Resolvase"/>
    <property type="match status" value="1"/>
</dbReference>
<dbReference type="GO" id="GO:0003677">
    <property type="term" value="F:DNA binding"/>
    <property type="evidence" value="ECO:0007669"/>
    <property type="project" value="InterPro"/>
</dbReference>
<dbReference type="CDD" id="cd00338">
    <property type="entry name" value="Ser_Recombinase"/>
    <property type="match status" value="1"/>
</dbReference>
<dbReference type="InterPro" id="IPR025827">
    <property type="entry name" value="Zn_ribbon_recom_dom"/>
</dbReference>
<gene>
    <name evidence="3" type="ORF">A3A71_04195</name>
</gene>
<dbReference type="PANTHER" id="PTHR30461">
    <property type="entry name" value="DNA-INVERTASE FROM LAMBDOID PROPHAGE"/>
    <property type="match status" value="1"/>
</dbReference>
<evidence type="ECO:0000259" key="1">
    <source>
        <dbReference type="PROSITE" id="PS51736"/>
    </source>
</evidence>
<protein>
    <recommendedName>
        <fullName evidence="5">Recombinase domain-containing protein</fullName>
    </recommendedName>
</protein>
<dbReference type="AlphaFoldDB" id="A0A1F5EAE7"/>
<dbReference type="GO" id="GO:0000150">
    <property type="term" value="F:DNA strand exchange activity"/>
    <property type="evidence" value="ECO:0007669"/>
    <property type="project" value="InterPro"/>
</dbReference>
<evidence type="ECO:0000313" key="4">
    <source>
        <dbReference type="Proteomes" id="UP000177481"/>
    </source>
</evidence>
<dbReference type="SUPFAM" id="SSF53041">
    <property type="entry name" value="Resolvase-like"/>
    <property type="match status" value="1"/>
</dbReference>
<comment type="caution">
    <text evidence="3">The sequence shown here is derived from an EMBL/GenBank/DDBJ whole genome shotgun (WGS) entry which is preliminary data.</text>
</comment>
<dbReference type="Pfam" id="PF07508">
    <property type="entry name" value="Recombinase"/>
    <property type="match status" value="1"/>
</dbReference>
<feature type="domain" description="Recombinase" evidence="2">
    <location>
        <begin position="158"/>
        <end position="271"/>
    </location>
</feature>
<dbReference type="Proteomes" id="UP000177481">
    <property type="component" value="Unassembled WGS sequence"/>
</dbReference>
<dbReference type="PROSITE" id="PS51737">
    <property type="entry name" value="RECOMBINASE_DNA_BIND"/>
    <property type="match status" value="1"/>
</dbReference>
<dbReference type="Gene3D" id="3.40.50.1390">
    <property type="entry name" value="Resolvase, N-terminal catalytic domain"/>
    <property type="match status" value="1"/>
</dbReference>
<dbReference type="STRING" id="1797471.A3A71_04195"/>
<evidence type="ECO:0000313" key="3">
    <source>
        <dbReference type="EMBL" id="OGD64333.1"/>
    </source>
</evidence>
<evidence type="ECO:0000259" key="2">
    <source>
        <dbReference type="PROSITE" id="PS51737"/>
    </source>
</evidence>
<proteinExistence type="predicted"/>
<accession>A0A1F5EAE7</accession>